<dbReference type="AlphaFoldDB" id="A0AAI8VN98"/>
<name>A0AAI8VN98_9PEZI</name>
<organism evidence="3 4">
    <name type="scientific">Anthostomella pinea</name>
    <dbReference type="NCBI Taxonomy" id="933095"/>
    <lineage>
        <taxon>Eukaryota</taxon>
        <taxon>Fungi</taxon>
        <taxon>Dikarya</taxon>
        <taxon>Ascomycota</taxon>
        <taxon>Pezizomycotina</taxon>
        <taxon>Sordariomycetes</taxon>
        <taxon>Xylariomycetidae</taxon>
        <taxon>Xylariales</taxon>
        <taxon>Xylariaceae</taxon>
        <taxon>Anthostomella</taxon>
    </lineage>
</organism>
<dbReference type="Proteomes" id="UP001295740">
    <property type="component" value="Unassembled WGS sequence"/>
</dbReference>
<dbReference type="GO" id="GO:0072380">
    <property type="term" value="C:TRC complex"/>
    <property type="evidence" value="ECO:0007669"/>
    <property type="project" value="TreeGrafter"/>
</dbReference>
<comment type="similarity">
    <text evidence="1">Belongs to the GET4 family.</text>
</comment>
<dbReference type="InterPro" id="IPR007317">
    <property type="entry name" value="GET4"/>
</dbReference>
<gene>
    <name evidence="3" type="ORF">KHLLAP_LOCUS8476</name>
</gene>
<keyword evidence="4" id="KW-1185">Reference proteome</keyword>
<feature type="region of interest" description="Disordered" evidence="2">
    <location>
        <begin position="400"/>
        <end position="423"/>
    </location>
</feature>
<dbReference type="EMBL" id="CAUWAG010000010">
    <property type="protein sequence ID" value="CAJ2508008.1"/>
    <property type="molecule type" value="Genomic_DNA"/>
</dbReference>
<dbReference type="FunFam" id="1.25.40.10:FF:000272">
    <property type="entry name" value="DUF410 domain protein"/>
    <property type="match status" value="1"/>
</dbReference>
<evidence type="ECO:0000313" key="4">
    <source>
        <dbReference type="Proteomes" id="UP001295740"/>
    </source>
</evidence>
<dbReference type="PANTHER" id="PTHR12875">
    <property type="entry name" value="GOLGI TO ER TRAFFIC PROTEIN 4 HOMOLOG"/>
    <property type="match status" value="1"/>
</dbReference>
<dbReference type="PANTHER" id="PTHR12875:SF0">
    <property type="entry name" value="GOLGI TO ER TRAFFIC PROTEIN 4 HOMOLOG"/>
    <property type="match status" value="1"/>
</dbReference>
<evidence type="ECO:0000256" key="1">
    <source>
        <dbReference type="ARBA" id="ARBA00005351"/>
    </source>
</evidence>
<comment type="caution">
    <text evidence="3">The sequence shown here is derived from an EMBL/GenBank/DDBJ whole genome shotgun (WGS) entry which is preliminary data.</text>
</comment>
<accession>A0AAI8VN98</accession>
<dbReference type="InterPro" id="IPR011990">
    <property type="entry name" value="TPR-like_helical_dom_sf"/>
</dbReference>
<reference evidence="3" key="1">
    <citation type="submission" date="2023-10" db="EMBL/GenBank/DDBJ databases">
        <authorList>
            <person name="Hackl T."/>
        </authorList>
    </citation>
    <scope>NUCLEOTIDE SEQUENCE</scope>
</reference>
<dbReference type="Gene3D" id="1.25.40.10">
    <property type="entry name" value="Tetratricopeptide repeat domain"/>
    <property type="match status" value="1"/>
</dbReference>
<dbReference type="Pfam" id="PF04190">
    <property type="entry name" value="GET4"/>
    <property type="match status" value="1"/>
</dbReference>
<proteinExistence type="inferred from homology"/>
<sequence>MECSGAKLGELWPISNDLNSDTTGSFMFTGGAPLPHHRVSIFDLPYPHQVPLPPLQHRPELLRITYAFPNYAEYTISPSISTPVTEATADMAAKGDKIEKIIARLQQRISEGQFYEAQQQTRVVAARYTKASNWTAAIDIIYNVAQSLLKAGEGGSGGDLCVLLVDVYNQAELKPDSATKGKLLTCLRLFPSEEPTRKKYITAMIAWSSKFGEYPAGDPEFHHVAGSLYAQEHDPFDAEKHLILGTKDSPEVLASMEYKWFTEDEAHTAPLYASRAVLPYLLAGNVRAANTFYRLFTSALNQDKQGQLNLQDVSSNTADMRVYPSIPLLNFLGLLLLAVQRGTADLYRQLKAKYAGHLKELEIWNEPLEMIAEMYFGISRPRQSNPLMDMMSGFFGGGAPASGGPKRPAVKAPTSMPTAEGLD</sequence>
<evidence type="ECO:0000313" key="3">
    <source>
        <dbReference type="EMBL" id="CAJ2508008.1"/>
    </source>
</evidence>
<protein>
    <submittedName>
        <fullName evidence="3">Uu.00g091940.m01.CDS01</fullName>
    </submittedName>
</protein>
<dbReference type="GO" id="GO:0045048">
    <property type="term" value="P:protein insertion into ER membrane"/>
    <property type="evidence" value="ECO:0007669"/>
    <property type="project" value="InterPro"/>
</dbReference>
<evidence type="ECO:0000256" key="2">
    <source>
        <dbReference type="SAM" id="MobiDB-lite"/>
    </source>
</evidence>